<reference evidence="2" key="1">
    <citation type="journal article" date="2015" name="BMC Genomics">
        <title>Draft genome of a commonly misdiagnosed multidrug resistant pathogen Candida auris.</title>
        <authorList>
            <person name="Chatterjee S."/>
            <person name="Alampalli S.V."/>
            <person name="Nageshan R.K."/>
            <person name="Chettiar S.T."/>
            <person name="Joshi S."/>
            <person name="Tatu U.S."/>
        </authorList>
    </citation>
    <scope>NUCLEOTIDE SEQUENCE [LARGE SCALE GENOMIC DNA]</scope>
    <source>
        <strain evidence="2">6684</strain>
    </source>
</reference>
<comment type="caution">
    <text evidence="1">The sequence shown here is derived from an EMBL/GenBank/DDBJ whole genome shotgun (WGS) entry which is preliminary data.</text>
</comment>
<dbReference type="Proteomes" id="UP000037122">
    <property type="component" value="Unassembled WGS sequence"/>
</dbReference>
<evidence type="ECO:0000313" key="2">
    <source>
        <dbReference type="Proteomes" id="UP000037122"/>
    </source>
</evidence>
<organism evidence="1 2">
    <name type="scientific">Candidozyma auris</name>
    <name type="common">Yeast</name>
    <name type="synonym">Candida auris</name>
    <dbReference type="NCBI Taxonomy" id="498019"/>
    <lineage>
        <taxon>Eukaryota</taxon>
        <taxon>Fungi</taxon>
        <taxon>Dikarya</taxon>
        <taxon>Ascomycota</taxon>
        <taxon>Saccharomycotina</taxon>
        <taxon>Pichiomycetes</taxon>
        <taxon>Metschnikowiaceae</taxon>
        <taxon>Candidozyma</taxon>
    </lineage>
</organism>
<protein>
    <submittedName>
        <fullName evidence="1">Uncharacterized protein</fullName>
    </submittedName>
</protein>
<sequence>MTEVVVVNSPSGSVVTIITPESVSELPSLLVVVQVEVKVVKGGGITEVVVVKEPSESVVTMTTPESVDALPSESVVVHVDVKVVRVGPS</sequence>
<dbReference type="AlphaFoldDB" id="A0A0L0NRZ3"/>
<proteinExistence type="predicted"/>
<evidence type="ECO:0000313" key="1">
    <source>
        <dbReference type="EMBL" id="KND96932.1"/>
    </source>
</evidence>
<gene>
    <name evidence="1" type="ORF">QG37_06623</name>
</gene>
<dbReference type="EMBL" id="LGST01000047">
    <property type="protein sequence ID" value="KND96932.1"/>
    <property type="molecule type" value="Genomic_DNA"/>
</dbReference>
<name>A0A0L0NRZ3_CANAR</name>
<accession>A0A0L0NRZ3</accession>